<dbReference type="OrthoDB" id="26698at10239"/>
<dbReference type="GeneID" id="20098371"/>
<dbReference type="Gene3D" id="3.40.50.300">
    <property type="entry name" value="P-loop containing nucleotide triphosphate hydrolases"/>
    <property type="match status" value="1"/>
</dbReference>
<protein>
    <submittedName>
        <fullName evidence="1">p-loop NTPase</fullName>
    </submittedName>
</protein>
<evidence type="ECO:0000313" key="2">
    <source>
        <dbReference type="Proteomes" id="UP000203413"/>
    </source>
</evidence>
<dbReference type="RefSeq" id="YP_009051903.1">
    <property type="nucleotide sequence ID" value="NC_024692.1"/>
</dbReference>
<dbReference type="Proteomes" id="UP000203413">
    <property type="component" value="Segment"/>
</dbReference>
<sequence length="437" mass="50882">MITSIINAITNGNYRKITAPEKSILKVNVDTIWTELSKMDIPTELVPIVKFDVENTIRCLPLKYKIGYILTSLFNIFNDSSNIDLLYDPRSRVDADTKHIIDKMIDSMDNNRDVMYYYRIVLSPSCKVDLPWNDYILSNISYVKSNQRMAVSNTLDYDLIYNKVMNILTNDREYMTHLFNEHRFRSHFINETKPASICINGTACAGKSSLINSLLTTIKMNYDENSFIIKSGRLGAWRGKDDNQILAMSYQLTALNEVHDHPTAIMDRCPFNNLIWRYIMRFINPSDDIESLCKDISTYVINTLSNNTVKTMQRYPIVVLIDTHIEENRERMYFRGIGGDRYRCYIENYVPMQNLFYALFADLANWPVYNTTITSSSYPTDQNAKIKSLKQMILTKIERNIEERGKIKLPIKLSYCEKFSSTQKEDFDGAKRMKICK</sequence>
<organism evidence="1 2">
    <name type="scientific">Penaeus monodon nudivirus</name>
    <dbReference type="NCBI Taxonomy" id="1529056"/>
    <lineage>
        <taxon>Viruses</taxon>
        <taxon>Viruses incertae sedis</taxon>
        <taxon>Naldaviricetes</taxon>
        <taxon>Lefavirales</taxon>
        <taxon>Nudiviridae</taxon>
        <taxon>Gammanudivirus</taxon>
        <taxon>Gammanudivirus pemonodonis</taxon>
    </lineage>
</organism>
<dbReference type="InterPro" id="IPR027417">
    <property type="entry name" value="P-loop_NTPase"/>
</dbReference>
<dbReference type="SUPFAM" id="SSF52540">
    <property type="entry name" value="P-loop containing nucleoside triphosphate hydrolases"/>
    <property type="match status" value="1"/>
</dbReference>
<dbReference type="KEGG" id="vg:20098371"/>
<gene>
    <name evidence="1" type="ORF">PmNV_065</name>
</gene>
<evidence type="ECO:0000313" key="1">
    <source>
        <dbReference type="EMBL" id="AII15853.1"/>
    </source>
</evidence>
<proteinExistence type="predicted"/>
<reference evidence="1 2" key="1">
    <citation type="journal article" date="2014" name="BMC Genomics">
        <title>The genome and occlusion bodies of marine Penaeus monodon nudivirus (PmNV, also known as MBV and PemoNPV) suggest that it should be assigned to a new nudivirus genus that is distinct from the terrestrial nudiviruses.</title>
        <authorList>
            <person name="Yang Y.T."/>
            <person name="Lee D.Y."/>
            <person name="Wang Y."/>
            <person name="Hu J.M."/>
            <person name="Li W.H."/>
            <person name="Leu J.H."/>
            <person name="Chang G.D."/>
            <person name="Ke H.M."/>
            <person name="Kang S.T."/>
            <person name="Lin S.S."/>
            <person name="Kou G.H."/>
            <person name="Lo C.F."/>
        </authorList>
    </citation>
    <scope>NUCLEOTIDE SEQUENCE [LARGE SCALE GENOMIC DNA]</scope>
    <source>
        <strain evidence="1">Indonesia</strain>
    </source>
</reference>
<name>A0A076FD42_9VIRU</name>
<keyword evidence="2" id="KW-1185">Reference proteome</keyword>
<dbReference type="EMBL" id="KJ184318">
    <property type="protein sequence ID" value="AII15853.1"/>
    <property type="molecule type" value="Genomic_DNA"/>
</dbReference>
<accession>A0A076FD42</accession>